<organism evidence="1">
    <name type="scientific">Nonomuraea gerenzanensis</name>
    <dbReference type="NCBI Taxonomy" id="93944"/>
    <lineage>
        <taxon>Bacteria</taxon>
        <taxon>Bacillati</taxon>
        <taxon>Actinomycetota</taxon>
        <taxon>Actinomycetes</taxon>
        <taxon>Streptosporangiales</taxon>
        <taxon>Streptosporangiaceae</taxon>
        <taxon>Nonomuraea</taxon>
    </lineage>
</organism>
<protein>
    <submittedName>
        <fullName evidence="1">Uncharacterized protein</fullName>
    </submittedName>
</protein>
<gene>
    <name evidence="1" type="ORF">BN4615_P7420</name>
</gene>
<reference evidence="1" key="1">
    <citation type="submission" date="2016-04" db="EMBL/GenBank/DDBJ databases">
        <authorList>
            <person name="Evans L.H."/>
            <person name="Alamgir A."/>
            <person name="Owens N."/>
            <person name="Weber N.D."/>
            <person name="Virtaneva K."/>
            <person name="Barbian K."/>
            <person name="Babar A."/>
            <person name="Rosenke K."/>
        </authorList>
    </citation>
    <scope>NUCLEOTIDE SEQUENCE</scope>
    <source>
        <strain evidence="1">Nono1</strain>
    </source>
</reference>
<sequence>MCVPIGPHLARGTIHRTSHQYVAPDRLARPLPAGRRGPAETNFSRPAYRCGNKFQRAGNGPAAPIPLFGMRNLLMPLQEVPFQGRFRRSLVAANQDPGAIVRSCR</sequence>
<name>A0A1M4EGL5_9ACTN</name>
<accession>A0A1M4EGL5</accession>
<dbReference type="AlphaFoldDB" id="A0A1M4EGL5"/>
<evidence type="ECO:0000313" key="1">
    <source>
        <dbReference type="EMBL" id="SBO97904.1"/>
    </source>
</evidence>
<proteinExistence type="predicted"/>
<dbReference type="EMBL" id="LT559118">
    <property type="protein sequence ID" value="SBO97904.1"/>
    <property type="molecule type" value="Genomic_DNA"/>
</dbReference>